<dbReference type="RefSeq" id="WP_180142962.1">
    <property type="nucleotide sequence ID" value="NZ_CAADHO010000006.1"/>
</dbReference>
<evidence type="ECO:0000313" key="3">
    <source>
        <dbReference type="EMBL" id="VFQ45898.1"/>
    </source>
</evidence>
<protein>
    <submittedName>
        <fullName evidence="3">Uncharacterized protein</fullName>
    </submittedName>
</protein>
<keyword evidence="2" id="KW-1133">Transmembrane helix</keyword>
<keyword evidence="2" id="KW-0472">Membrane</keyword>
<accession>A0A4V6ILP2</accession>
<gene>
    <name evidence="3" type="ORF">MSL71_35610</name>
</gene>
<organism evidence="3 4">
    <name type="scientific">Desulfoluna butyratoxydans</name>
    <dbReference type="NCBI Taxonomy" id="231438"/>
    <lineage>
        <taxon>Bacteria</taxon>
        <taxon>Pseudomonadati</taxon>
        <taxon>Thermodesulfobacteriota</taxon>
        <taxon>Desulfobacteria</taxon>
        <taxon>Desulfobacterales</taxon>
        <taxon>Desulfolunaceae</taxon>
        <taxon>Desulfoluna</taxon>
    </lineage>
</organism>
<dbReference type="AlphaFoldDB" id="A0A4V6ILP2"/>
<sequence>MDDHKDTDIAKDAIADFAKGEAEREQQQQEKKKKKDRRPLYYVLLALSIVVLAFQVPRIFSLRHEHAKPLRVGTADTDMQTDACVHNLWKVVRALQLGETDVEGFTCPVSGAPYKVHREKGAYVVECPNAHRHGFSHVRISTAKPIPELVP</sequence>
<reference evidence="3 4" key="1">
    <citation type="submission" date="2019-03" db="EMBL/GenBank/DDBJ databases">
        <authorList>
            <person name="Nijsse B."/>
        </authorList>
    </citation>
    <scope>NUCLEOTIDE SEQUENCE [LARGE SCALE GENOMIC DNA]</scope>
    <source>
        <strain evidence="3">Desulfoluna butyratoxydans MSL71</strain>
    </source>
</reference>
<proteinExistence type="predicted"/>
<feature type="compositionally biased region" description="Basic and acidic residues" evidence="1">
    <location>
        <begin position="1"/>
        <end position="30"/>
    </location>
</feature>
<evidence type="ECO:0000313" key="4">
    <source>
        <dbReference type="Proteomes" id="UP000507962"/>
    </source>
</evidence>
<evidence type="ECO:0000256" key="2">
    <source>
        <dbReference type="SAM" id="Phobius"/>
    </source>
</evidence>
<dbReference type="Proteomes" id="UP000507962">
    <property type="component" value="Unassembled WGS sequence"/>
</dbReference>
<feature type="region of interest" description="Disordered" evidence="1">
    <location>
        <begin position="1"/>
        <end position="33"/>
    </location>
</feature>
<dbReference type="EMBL" id="CAADHO010000006">
    <property type="protein sequence ID" value="VFQ45898.1"/>
    <property type="molecule type" value="Genomic_DNA"/>
</dbReference>
<evidence type="ECO:0000256" key="1">
    <source>
        <dbReference type="SAM" id="MobiDB-lite"/>
    </source>
</evidence>
<feature type="transmembrane region" description="Helical" evidence="2">
    <location>
        <begin position="40"/>
        <end position="60"/>
    </location>
</feature>
<name>A0A4V6ILP2_9BACT</name>
<keyword evidence="4" id="KW-1185">Reference proteome</keyword>
<keyword evidence="2" id="KW-0812">Transmembrane</keyword>